<dbReference type="OrthoDB" id="3647597at2759"/>
<sequence>MVIVACTELLMVVHDAMGDDMGVCLDEAEEIIGRIVANEREHLKRFRQYGWVFNSCHFKVEPEGRFVPKSLMKALPLLPAVNAYTFLYTRHVDALKPSDPSPAVLATAHLYQGWKIIGAIQQPWTDMEFFVAPQNARRSFARLSDTSIRSVVDSFGLALGISLKTVLSNNEPRLPTPDQVNTSATKCMPLCRFSTPKMKLHSKDPGHNR</sequence>
<keyword evidence="1" id="KW-0732">Signal</keyword>
<evidence type="ECO:0000313" key="3">
    <source>
        <dbReference type="Proteomes" id="UP000073492"/>
    </source>
</evidence>
<dbReference type="EMBL" id="LFZO01000095">
    <property type="protein sequence ID" value="KXT14051.1"/>
    <property type="molecule type" value="Genomic_DNA"/>
</dbReference>
<evidence type="ECO:0000256" key="1">
    <source>
        <dbReference type="SAM" id="SignalP"/>
    </source>
</evidence>
<protein>
    <submittedName>
        <fullName evidence="2">Uncharacterized protein</fullName>
    </submittedName>
</protein>
<accession>A0A139IH42</accession>
<comment type="caution">
    <text evidence="2">The sequence shown here is derived from an EMBL/GenBank/DDBJ whole genome shotgun (WGS) entry which is preliminary data.</text>
</comment>
<keyword evidence="3" id="KW-1185">Reference proteome</keyword>
<proteinExistence type="predicted"/>
<gene>
    <name evidence="2" type="ORF">AC579_10519</name>
</gene>
<dbReference type="AlphaFoldDB" id="A0A139IH42"/>
<feature type="signal peptide" evidence="1">
    <location>
        <begin position="1"/>
        <end position="18"/>
    </location>
</feature>
<reference evidence="2 3" key="1">
    <citation type="submission" date="2015-07" db="EMBL/GenBank/DDBJ databases">
        <title>Comparative genomics of the Sigatoka disease complex on banana suggests a link between parallel evolutionary changes in Pseudocercospora fijiensis and Pseudocercospora eumusae and increased virulence on the banana host.</title>
        <authorList>
            <person name="Chang T.-C."/>
            <person name="Salvucci A."/>
            <person name="Crous P.W."/>
            <person name="Stergiopoulos I."/>
        </authorList>
    </citation>
    <scope>NUCLEOTIDE SEQUENCE [LARGE SCALE GENOMIC DNA]</scope>
    <source>
        <strain evidence="2 3">CBS 116634</strain>
    </source>
</reference>
<organism evidence="2 3">
    <name type="scientific">Pseudocercospora musae</name>
    <dbReference type="NCBI Taxonomy" id="113226"/>
    <lineage>
        <taxon>Eukaryota</taxon>
        <taxon>Fungi</taxon>
        <taxon>Dikarya</taxon>
        <taxon>Ascomycota</taxon>
        <taxon>Pezizomycotina</taxon>
        <taxon>Dothideomycetes</taxon>
        <taxon>Dothideomycetidae</taxon>
        <taxon>Mycosphaerellales</taxon>
        <taxon>Mycosphaerellaceae</taxon>
        <taxon>Pseudocercospora</taxon>
    </lineage>
</organism>
<evidence type="ECO:0000313" key="2">
    <source>
        <dbReference type="EMBL" id="KXT14051.1"/>
    </source>
</evidence>
<name>A0A139IH42_9PEZI</name>
<feature type="chain" id="PRO_5007297467" evidence="1">
    <location>
        <begin position="19"/>
        <end position="209"/>
    </location>
</feature>
<dbReference type="Proteomes" id="UP000073492">
    <property type="component" value="Unassembled WGS sequence"/>
</dbReference>